<comment type="similarity">
    <text evidence="1">Belongs to the plant acyltransferase family.</text>
</comment>
<evidence type="ECO:0000256" key="3">
    <source>
        <dbReference type="ARBA" id="ARBA00023315"/>
    </source>
</evidence>
<reference evidence="4" key="1">
    <citation type="journal article" date="2017" name="Nature">
        <title>The sunflower genome provides insights into oil metabolism, flowering and Asterid evolution.</title>
        <authorList>
            <person name="Badouin H."/>
            <person name="Gouzy J."/>
            <person name="Grassa C.J."/>
            <person name="Murat F."/>
            <person name="Staton S.E."/>
            <person name="Cottret L."/>
            <person name="Lelandais-Briere C."/>
            <person name="Owens G.L."/>
            <person name="Carrere S."/>
            <person name="Mayjonade B."/>
            <person name="Legrand L."/>
            <person name="Gill N."/>
            <person name="Kane N.C."/>
            <person name="Bowers J.E."/>
            <person name="Hubner S."/>
            <person name="Bellec A."/>
            <person name="Berard A."/>
            <person name="Berges H."/>
            <person name="Blanchet N."/>
            <person name="Boniface M.C."/>
            <person name="Brunel D."/>
            <person name="Catrice O."/>
            <person name="Chaidir N."/>
            <person name="Claudel C."/>
            <person name="Donnadieu C."/>
            <person name="Faraut T."/>
            <person name="Fievet G."/>
            <person name="Helmstetter N."/>
            <person name="King M."/>
            <person name="Knapp S.J."/>
            <person name="Lai Z."/>
            <person name="Le Paslier M.C."/>
            <person name="Lippi Y."/>
            <person name="Lorenzon L."/>
            <person name="Mandel J.R."/>
            <person name="Marage G."/>
            <person name="Marchand G."/>
            <person name="Marquand E."/>
            <person name="Bret-Mestries E."/>
            <person name="Morien E."/>
            <person name="Nambeesan S."/>
            <person name="Nguyen T."/>
            <person name="Pegot-Espagnet P."/>
            <person name="Pouilly N."/>
            <person name="Raftis F."/>
            <person name="Sallet E."/>
            <person name="Schiex T."/>
            <person name="Thomas J."/>
            <person name="Vandecasteele C."/>
            <person name="Vares D."/>
            <person name="Vear F."/>
            <person name="Vautrin S."/>
            <person name="Crespi M."/>
            <person name="Mangin B."/>
            <person name="Burke J.M."/>
            <person name="Salse J."/>
            <person name="Munos S."/>
            <person name="Vincourt P."/>
            <person name="Rieseberg L.H."/>
            <person name="Langlade N.B."/>
        </authorList>
    </citation>
    <scope>NUCLEOTIDE SEQUENCE</scope>
    <source>
        <tissue evidence="4">Leaves</tissue>
    </source>
</reference>
<evidence type="ECO:0000256" key="2">
    <source>
        <dbReference type="ARBA" id="ARBA00022679"/>
    </source>
</evidence>
<dbReference type="EMBL" id="MNCJ02000324">
    <property type="protein sequence ID" value="KAF5789594.1"/>
    <property type="molecule type" value="Genomic_DNA"/>
</dbReference>
<dbReference type="Gene3D" id="3.30.559.10">
    <property type="entry name" value="Chloramphenicol acetyltransferase-like domain"/>
    <property type="match status" value="1"/>
</dbReference>
<keyword evidence="5" id="KW-1185">Reference proteome</keyword>
<dbReference type="InterPro" id="IPR023213">
    <property type="entry name" value="CAT-like_dom_sf"/>
</dbReference>
<keyword evidence="3 4" id="KW-0012">Acyltransferase</keyword>
<gene>
    <name evidence="4" type="ORF">HanXRQr2_Chr09g0373121</name>
</gene>
<dbReference type="PANTHER" id="PTHR31623">
    <property type="entry name" value="F21J9.9"/>
    <property type="match status" value="1"/>
</dbReference>
<sequence>MNMRRYYQLLNLRRSKGLYMSHRRCVHQTSSVEPHHICRHPQPPTPPQPRSIFSSYGHISRNTYSRNAIGSYSLLQSTLNSKHYSSQVTVKGREVISAAATAAYEHWLTMSNLDLLLPPIEAGVFFCYKKKKNANMSPETVVDTIKKSLAGVLSTYYPLAGEIVQNSQGEPEVVCNNSGVEFVHAHADVELKDLDFYHPDHSVSGKLVPQINRGLLSVQVSLSRITRFKTFKIVKTIRGEGVVLTFTDSITHNIQSSSVMSSTIIPSLTTFFCRNAHHSPHTHLYLKKKKLTTQYE</sequence>
<comment type="caution">
    <text evidence="4">The sequence shown here is derived from an EMBL/GenBank/DDBJ whole genome shotgun (WGS) entry which is preliminary data.</text>
</comment>
<dbReference type="EC" id="2.3.1.84" evidence="4"/>
<evidence type="ECO:0000313" key="5">
    <source>
        <dbReference type="Proteomes" id="UP000215914"/>
    </source>
</evidence>
<reference evidence="4" key="2">
    <citation type="submission" date="2020-06" db="EMBL/GenBank/DDBJ databases">
        <title>Helianthus annuus Genome sequencing and assembly Release 2.</title>
        <authorList>
            <person name="Gouzy J."/>
            <person name="Langlade N."/>
            <person name="Munos S."/>
        </authorList>
    </citation>
    <scope>NUCLEOTIDE SEQUENCE</scope>
    <source>
        <tissue evidence="4">Leaves</tissue>
    </source>
</reference>
<dbReference type="Proteomes" id="UP000215914">
    <property type="component" value="Unassembled WGS sequence"/>
</dbReference>
<dbReference type="GO" id="GO:0004026">
    <property type="term" value="F:alcohol O-acetyltransferase activity"/>
    <property type="evidence" value="ECO:0007669"/>
    <property type="project" value="UniProtKB-EC"/>
</dbReference>
<dbReference type="AlphaFoldDB" id="A0A9K3I378"/>
<dbReference type="PANTHER" id="PTHR31623:SF17">
    <property type="entry name" value="F21J9.9"/>
    <property type="match status" value="1"/>
</dbReference>
<dbReference type="Gramene" id="mRNA:HanXRQr2_Chr09g0373121">
    <property type="protein sequence ID" value="CDS:HanXRQr2_Chr09g0373121.1"/>
    <property type="gene ID" value="HanXRQr2_Chr09g0373121"/>
</dbReference>
<keyword evidence="2 4" id="KW-0808">Transferase</keyword>
<proteinExistence type="inferred from homology"/>
<name>A0A9K3I378_HELAN</name>
<accession>A0A9K3I378</accession>
<protein>
    <submittedName>
        <fullName evidence="4">Alcohol O-acetyltransferase</fullName>
        <ecNumber evidence="4">2.3.1.84</ecNumber>
    </submittedName>
</protein>
<evidence type="ECO:0000313" key="4">
    <source>
        <dbReference type="EMBL" id="KAF5789594.1"/>
    </source>
</evidence>
<dbReference type="Pfam" id="PF02458">
    <property type="entry name" value="Transferase"/>
    <property type="match status" value="1"/>
</dbReference>
<evidence type="ECO:0000256" key="1">
    <source>
        <dbReference type="ARBA" id="ARBA00009861"/>
    </source>
</evidence>
<organism evidence="4 5">
    <name type="scientific">Helianthus annuus</name>
    <name type="common">Common sunflower</name>
    <dbReference type="NCBI Taxonomy" id="4232"/>
    <lineage>
        <taxon>Eukaryota</taxon>
        <taxon>Viridiplantae</taxon>
        <taxon>Streptophyta</taxon>
        <taxon>Embryophyta</taxon>
        <taxon>Tracheophyta</taxon>
        <taxon>Spermatophyta</taxon>
        <taxon>Magnoliopsida</taxon>
        <taxon>eudicotyledons</taxon>
        <taxon>Gunneridae</taxon>
        <taxon>Pentapetalae</taxon>
        <taxon>asterids</taxon>
        <taxon>campanulids</taxon>
        <taxon>Asterales</taxon>
        <taxon>Asteraceae</taxon>
        <taxon>Asteroideae</taxon>
        <taxon>Heliantheae alliance</taxon>
        <taxon>Heliantheae</taxon>
        <taxon>Helianthus</taxon>
    </lineage>
</organism>